<dbReference type="AlphaFoldDB" id="A0A1H6FUI8"/>
<organism evidence="2 3">
    <name type="scientific">Thermoleophilum album</name>
    <dbReference type="NCBI Taxonomy" id="29539"/>
    <lineage>
        <taxon>Bacteria</taxon>
        <taxon>Bacillati</taxon>
        <taxon>Actinomycetota</taxon>
        <taxon>Thermoleophilia</taxon>
        <taxon>Thermoleophilales</taxon>
        <taxon>Thermoleophilaceae</taxon>
        <taxon>Thermoleophilum</taxon>
    </lineage>
</organism>
<gene>
    <name evidence="2" type="ORF">SAMN02745716_1349</name>
</gene>
<dbReference type="EMBL" id="FNWJ01000002">
    <property type="protein sequence ID" value="SEH13838.1"/>
    <property type="molecule type" value="Genomic_DNA"/>
</dbReference>
<dbReference type="Pfam" id="PF01168">
    <property type="entry name" value="Ala_racemase_N"/>
    <property type="match status" value="1"/>
</dbReference>
<dbReference type="PANTHER" id="PTHR28004">
    <property type="entry name" value="ZGC:162816-RELATED"/>
    <property type="match status" value="1"/>
</dbReference>
<evidence type="ECO:0000313" key="2">
    <source>
        <dbReference type="EMBL" id="SEH13838.1"/>
    </source>
</evidence>
<dbReference type="CDD" id="cd06813">
    <property type="entry name" value="PLPDE_III_DSD_D-TA_like_2"/>
    <property type="match status" value="1"/>
</dbReference>
<accession>A0A1H6FUI8</accession>
<dbReference type="PANTHER" id="PTHR28004:SF2">
    <property type="entry name" value="D-SERINE DEHYDRATASE"/>
    <property type="match status" value="1"/>
</dbReference>
<dbReference type="RefSeq" id="WP_218138300.1">
    <property type="nucleotide sequence ID" value="NZ_FNWJ01000002.1"/>
</dbReference>
<feature type="domain" description="Alanine racemase N-terminal" evidence="1">
    <location>
        <begin position="34"/>
        <end position="280"/>
    </location>
</feature>
<name>A0A1H6FUI8_THEAL</name>
<dbReference type="InterPro" id="IPR001608">
    <property type="entry name" value="Ala_racemase_N"/>
</dbReference>
<dbReference type="GO" id="GO:0036088">
    <property type="term" value="P:D-serine catabolic process"/>
    <property type="evidence" value="ECO:0007669"/>
    <property type="project" value="TreeGrafter"/>
</dbReference>
<dbReference type="STRING" id="29539.SAMN02745716_1349"/>
<reference evidence="3" key="1">
    <citation type="submission" date="2016-10" db="EMBL/GenBank/DDBJ databases">
        <authorList>
            <person name="Varghese N."/>
            <person name="Submissions S."/>
        </authorList>
    </citation>
    <scope>NUCLEOTIDE SEQUENCE [LARGE SCALE GENOMIC DNA]</scope>
    <source>
        <strain evidence="3">ATCC 35263</strain>
    </source>
</reference>
<dbReference type="SUPFAM" id="SSF51419">
    <property type="entry name" value="PLP-binding barrel"/>
    <property type="match status" value="1"/>
</dbReference>
<dbReference type="InterPro" id="IPR029066">
    <property type="entry name" value="PLP-binding_barrel"/>
</dbReference>
<sequence>MSENHRMSARGARARDRERFERAFGDLDAPFAFVDLDAMRRNAERMLASAAPKPLRIATKSVRSRALLEHLLALDSRLRGLLCFTLPEALWLARCGFSDLLCAYPTTDRSALRELAHSDLPEPPIVMCDSPAQLDFIERVVGTPKRPIRLCIEVDVSLPLFGGRLRIGARRSPIRTPQQARALAEEIARRRGFELCALMAYEAQVAGVPDLPAGKRLAAPAIAWIKRRSRAYARELREACVAAVREVAEVSIVNGGGTGSLRTTAAEAVVTEVAAGSGFYAPALFDGYRDLALEPAAFFALPVVRKPDRTTVTLLGGGYVASGPAGRDRLPVVHAPSGLRFDPLEGAGEVQTPLRGRAARQLAVGDRVYLRHAKAGELCERFDELYLLSGGRVVDKVPTYRGEGRCFL</sequence>
<evidence type="ECO:0000259" key="1">
    <source>
        <dbReference type="Pfam" id="PF01168"/>
    </source>
</evidence>
<keyword evidence="3" id="KW-1185">Reference proteome</keyword>
<dbReference type="InterPro" id="IPR051466">
    <property type="entry name" value="D-amino_acid_metab_enzyme"/>
</dbReference>
<protein>
    <submittedName>
        <fullName evidence="2">D-serine deaminase, pyridoxal phosphate-dependent</fullName>
    </submittedName>
</protein>
<dbReference type="GO" id="GO:0008721">
    <property type="term" value="F:D-serine ammonia-lyase activity"/>
    <property type="evidence" value="ECO:0007669"/>
    <property type="project" value="TreeGrafter"/>
</dbReference>
<evidence type="ECO:0000313" key="3">
    <source>
        <dbReference type="Proteomes" id="UP000222056"/>
    </source>
</evidence>
<proteinExistence type="predicted"/>
<dbReference type="Proteomes" id="UP000222056">
    <property type="component" value="Unassembled WGS sequence"/>
</dbReference>
<dbReference type="Gene3D" id="3.20.20.10">
    <property type="entry name" value="Alanine racemase"/>
    <property type="match status" value="1"/>
</dbReference>